<name>A0A0F9PY71_9ZZZZ</name>
<organism evidence="1">
    <name type="scientific">marine sediment metagenome</name>
    <dbReference type="NCBI Taxonomy" id="412755"/>
    <lineage>
        <taxon>unclassified sequences</taxon>
        <taxon>metagenomes</taxon>
        <taxon>ecological metagenomes</taxon>
    </lineage>
</organism>
<accession>A0A0F9PY71</accession>
<dbReference type="AlphaFoldDB" id="A0A0F9PY71"/>
<evidence type="ECO:0000313" key="1">
    <source>
        <dbReference type="EMBL" id="KKN36600.1"/>
    </source>
</evidence>
<proteinExistence type="predicted"/>
<gene>
    <name evidence="1" type="ORF">LCGC14_0771870</name>
</gene>
<reference evidence="1" key="1">
    <citation type="journal article" date="2015" name="Nature">
        <title>Complex archaea that bridge the gap between prokaryotes and eukaryotes.</title>
        <authorList>
            <person name="Spang A."/>
            <person name="Saw J.H."/>
            <person name="Jorgensen S.L."/>
            <person name="Zaremba-Niedzwiedzka K."/>
            <person name="Martijn J."/>
            <person name="Lind A.E."/>
            <person name="van Eijk R."/>
            <person name="Schleper C."/>
            <person name="Guy L."/>
            <person name="Ettema T.J."/>
        </authorList>
    </citation>
    <scope>NUCLEOTIDE SEQUENCE</scope>
</reference>
<comment type="caution">
    <text evidence="1">The sequence shown here is derived from an EMBL/GenBank/DDBJ whole genome shotgun (WGS) entry which is preliminary data.</text>
</comment>
<dbReference type="EMBL" id="LAZR01001955">
    <property type="protein sequence ID" value="KKN36600.1"/>
    <property type="molecule type" value="Genomic_DNA"/>
</dbReference>
<sequence>MTTAEVELPENVKEELNKYLQFSQYKYTWIAGMFLTCPLDVLALFFGNQAGKGALVIINYILRIMGHHPVARKNILYYECKNKHYYSPADIVYMKFGTDPFAELYSKKYVCPKCKEPLTPHIREGSHRIIRFASQNMPGSETVTRGKGKREENTGIGETKNTQYIELMKWLPPHLLRDKKISIRDATQRIVDPFPTGMDIIIEYMSFNQMTQSGAGHQRLSAWLDELAGKDFFDEQLPRILAVAGADIILSYTVTKEVGYLFDLIWNRARKIYRSQSIVDFFRKSRNEILPQEEETDSDFKNIAIFQASTYDNPTLDHDRIDEIMMLLHDDCCDNVDMMNMRKYCIFSEISSVIFPTFNNRVHVIDPDRWFKDGHVCLN</sequence>
<protein>
    <submittedName>
        <fullName evidence="1">Uncharacterized protein</fullName>
    </submittedName>
</protein>